<evidence type="ECO:0000313" key="3">
    <source>
        <dbReference type="Proteomes" id="UP000325440"/>
    </source>
</evidence>
<keyword evidence="3" id="KW-1185">Reference proteome</keyword>
<dbReference type="AlphaFoldDB" id="A0A5E4NIG1"/>
<accession>A0A5E4NIG1</accession>
<feature type="region of interest" description="Disordered" evidence="1">
    <location>
        <begin position="1"/>
        <end position="21"/>
    </location>
</feature>
<dbReference type="EMBL" id="CABPRJ010002067">
    <property type="protein sequence ID" value="VVC42935.1"/>
    <property type="molecule type" value="Genomic_DNA"/>
</dbReference>
<dbReference type="Proteomes" id="UP000325440">
    <property type="component" value="Unassembled WGS sequence"/>
</dbReference>
<reference evidence="2 3" key="1">
    <citation type="submission" date="2019-08" db="EMBL/GenBank/DDBJ databases">
        <authorList>
            <person name="Alioto T."/>
            <person name="Alioto T."/>
            <person name="Gomez Garrido J."/>
        </authorList>
    </citation>
    <scope>NUCLEOTIDE SEQUENCE [LARGE SCALE GENOMIC DNA]</scope>
</reference>
<gene>
    <name evidence="2" type="ORF">CINCED_3A025722</name>
</gene>
<feature type="compositionally biased region" description="Polar residues" evidence="1">
    <location>
        <begin position="45"/>
        <end position="63"/>
    </location>
</feature>
<feature type="compositionally biased region" description="Polar residues" evidence="1">
    <location>
        <begin position="11"/>
        <end position="21"/>
    </location>
</feature>
<organism evidence="2 3">
    <name type="scientific">Cinara cedri</name>
    <dbReference type="NCBI Taxonomy" id="506608"/>
    <lineage>
        <taxon>Eukaryota</taxon>
        <taxon>Metazoa</taxon>
        <taxon>Ecdysozoa</taxon>
        <taxon>Arthropoda</taxon>
        <taxon>Hexapoda</taxon>
        <taxon>Insecta</taxon>
        <taxon>Pterygota</taxon>
        <taxon>Neoptera</taxon>
        <taxon>Paraneoptera</taxon>
        <taxon>Hemiptera</taxon>
        <taxon>Sternorrhyncha</taxon>
        <taxon>Aphidomorpha</taxon>
        <taxon>Aphidoidea</taxon>
        <taxon>Aphididae</taxon>
        <taxon>Lachninae</taxon>
        <taxon>Cinara</taxon>
    </lineage>
</organism>
<sequence length="104" mass="11734">TVRDGSPAQPHKQNNSTTLDNVSFFKTRKTIIKTERSISLRESHSTLNRNLQSYSPQNATTRSLPFEESRSMLPQESPRGIENDLSSSFKKTVTRVDKARSPSP</sequence>
<evidence type="ECO:0000313" key="2">
    <source>
        <dbReference type="EMBL" id="VVC42935.1"/>
    </source>
</evidence>
<feature type="non-terminal residue" evidence="2">
    <location>
        <position position="1"/>
    </location>
</feature>
<name>A0A5E4NIG1_9HEMI</name>
<proteinExistence type="predicted"/>
<feature type="region of interest" description="Disordered" evidence="1">
    <location>
        <begin position="43"/>
        <end position="104"/>
    </location>
</feature>
<evidence type="ECO:0000256" key="1">
    <source>
        <dbReference type="SAM" id="MobiDB-lite"/>
    </source>
</evidence>
<protein>
    <submittedName>
        <fullName evidence="2">Uncharacterized protein</fullName>
    </submittedName>
</protein>
<feature type="compositionally biased region" description="Basic and acidic residues" evidence="1">
    <location>
        <begin position="94"/>
        <end position="104"/>
    </location>
</feature>